<dbReference type="KEGG" id="sdr:SCD_n02256"/>
<dbReference type="Gene3D" id="3.40.50.150">
    <property type="entry name" value="Vaccinia Virus protein VP39"/>
    <property type="match status" value="1"/>
</dbReference>
<evidence type="ECO:0000256" key="7">
    <source>
        <dbReference type="ARBA" id="ARBA00047943"/>
    </source>
</evidence>
<keyword evidence="2" id="KW-0949">S-adenosyl-L-methionine</keyword>
<evidence type="ECO:0000256" key="5">
    <source>
        <dbReference type="ARBA" id="ARBA00034545"/>
    </source>
</evidence>
<dbReference type="GO" id="GO:0030791">
    <property type="term" value="F:arsenite methyltransferase activity"/>
    <property type="evidence" value="ECO:0007669"/>
    <property type="project" value="UniProtKB-EC"/>
</dbReference>
<dbReference type="HOGENOM" id="CLU_052868_1_1_4"/>
<evidence type="ECO:0000256" key="2">
    <source>
        <dbReference type="ARBA" id="ARBA00022691"/>
    </source>
</evidence>
<dbReference type="SUPFAM" id="SSF53335">
    <property type="entry name" value="S-adenosyl-L-methionine-dependent methyltransferases"/>
    <property type="match status" value="1"/>
</dbReference>
<evidence type="ECO:0000256" key="8">
    <source>
        <dbReference type="ARBA" id="ARBA00048428"/>
    </source>
</evidence>
<keyword evidence="10" id="KW-0489">Methyltransferase</keyword>
<keyword evidence="11" id="KW-1185">Reference proteome</keyword>
<dbReference type="STRING" id="1163617.SCD_n02256"/>
<dbReference type="Proteomes" id="UP000015559">
    <property type="component" value="Chromosome"/>
</dbReference>
<accession>S6AMM6</accession>
<reference evidence="10 11" key="1">
    <citation type="journal article" date="2012" name="Appl. Environ. Microbiol.">
        <title>Draft genome sequence of a psychrotolerant sulfur-oxidizing bacterium, Sulfuricella denitrificans skB26, and proteomic insights into cold adaptation.</title>
        <authorList>
            <person name="Watanabe T."/>
            <person name="Kojima H."/>
            <person name="Fukui M."/>
        </authorList>
    </citation>
    <scope>NUCLEOTIDE SEQUENCE [LARGE SCALE GENOMIC DNA]</scope>
    <source>
        <strain evidence="11">skB26</strain>
    </source>
</reference>
<dbReference type="GO" id="GO:0032259">
    <property type="term" value="P:methylation"/>
    <property type="evidence" value="ECO:0007669"/>
    <property type="project" value="UniProtKB-KW"/>
</dbReference>
<dbReference type="EMBL" id="AP013066">
    <property type="protein sequence ID" value="BAN36064.1"/>
    <property type="molecule type" value="Genomic_DNA"/>
</dbReference>
<evidence type="ECO:0000256" key="6">
    <source>
        <dbReference type="ARBA" id="ARBA00047941"/>
    </source>
</evidence>
<protein>
    <recommendedName>
        <fullName evidence="5">Arsenite methyltransferase</fullName>
        <ecNumber evidence="4">2.1.1.137</ecNumber>
    </recommendedName>
</protein>
<comment type="catalytic activity">
    <reaction evidence="7">
        <text>arsenic triglutathione + 2 [thioredoxin]-dithiol + 2 S-adenosyl-L-methionine + H2O = dimethylarsinous acid + 2 [thioredoxin]-disulfide + 3 glutathione + 2 S-adenosyl-L-homocysteine + 2 H(+)</text>
        <dbReference type="Rhea" id="RHEA:69464"/>
        <dbReference type="Rhea" id="RHEA-COMP:10698"/>
        <dbReference type="Rhea" id="RHEA-COMP:10700"/>
        <dbReference type="ChEBI" id="CHEBI:15377"/>
        <dbReference type="ChEBI" id="CHEBI:15378"/>
        <dbReference type="ChEBI" id="CHEBI:23808"/>
        <dbReference type="ChEBI" id="CHEBI:29950"/>
        <dbReference type="ChEBI" id="CHEBI:50058"/>
        <dbReference type="ChEBI" id="CHEBI:57856"/>
        <dbReference type="ChEBI" id="CHEBI:57925"/>
        <dbReference type="ChEBI" id="CHEBI:59789"/>
        <dbReference type="ChEBI" id="CHEBI:183640"/>
        <dbReference type="EC" id="2.1.1.137"/>
    </reaction>
</comment>
<gene>
    <name evidence="10" type="ORF">SCD_n02256</name>
</gene>
<dbReference type="InterPro" id="IPR026669">
    <property type="entry name" value="Arsenite_MeTrfase-like"/>
</dbReference>
<proteinExistence type="inferred from homology"/>
<keyword evidence="1 10" id="KW-0808">Transferase</keyword>
<comment type="similarity">
    <text evidence="3">Belongs to the methyltransferase superfamily. Arsenite methyltransferase family.</text>
</comment>
<dbReference type="InterPro" id="IPR025714">
    <property type="entry name" value="Methyltranfer_dom"/>
</dbReference>
<dbReference type="EC" id="2.1.1.137" evidence="4"/>
<evidence type="ECO:0000313" key="11">
    <source>
        <dbReference type="Proteomes" id="UP000015559"/>
    </source>
</evidence>
<dbReference type="RefSeq" id="WP_009205260.1">
    <property type="nucleotide sequence ID" value="NC_022357.1"/>
</dbReference>
<dbReference type="CDD" id="cd02440">
    <property type="entry name" value="AdoMet_MTases"/>
    <property type="match status" value="1"/>
</dbReference>
<feature type="domain" description="Methyltransferase" evidence="9">
    <location>
        <begin position="74"/>
        <end position="220"/>
    </location>
</feature>
<dbReference type="InterPro" id="IPR029063">
    <property type="entry name" value="SAM-dependent_MTases_sf"/>
</dbReference>
<dbReference type="Pfam" id="PF13847">
    <property type="entry name" value="Methyltransf_31"/>
    <property type="match status" value="1"/>
</dbReference>
<evidence type="ECO:0000256" key="1">
    <source>
        <dbReference type="ARBA" id="ARBA00022679"/>
    </source>
</evidence>
<dbReference type="eggNOG" id="COG2226">
    <property type="taxonomic scope" value="Bacteria"/>
</dbReference>
<evidence type="ECO:0000313" key="10">
    <source>
        <dbReference type="EMBL" id="BAN36064.1"/>
    </source>
</evidence>
<name>S6AMM6_SULDS</name>
<evidence type="ECO:0000256" key="4">
    <source>
        <dbReference type="ARBA" id="ARBA00034521"/>
    </source>
</evidence>
<sequence length="248" mass="26499">MSNDHSQCGSQDPLDQIRSLYTELARRPDKDFGWNKGKENARQLGYMEEWLARLPDVVWESAAAVGNPFSLGPIHPGETVVDLGCGAGADACVAALLVGSKGKVYGFDATPAMVEKAQNNASASGLSQVEFREADMIHLGLPDAVADVIISNGAINLALDKPKVFAEVFRVLRGNGRFQFADMLREHGATSACCSGNSWADCVSGTMGAEEIKILLHEAGFEDVQLVEFTGYKTSSATVGATFKARKP</sequence>
<evidence type="ECO:0000259" key="9">
    <source>
        <dbReference type="Pfam" id="PF13847"/>
    </source>
</evidence>
<evidence type="ECO:0000256" key="3">
    <source>
        <dbReference type="ARBA" id="ARBA00034487"/>
    </source>
</evidence>
<dbReference type="PANTHER" id="PTHR43675:SF8">
    <property type="entry name" value="ARSENITE METHYLTRANSFERASE"/>
    <property type="match status" value="1"/>
</dbReference>
<dbReference type="AlphaFoldDB" id="S6AMM6"/>
<comment type="catalytic activity">
    <reaction evidence="8">
        <text>arsenic triglutathione + 3 [thioredoxin]-dithiol + 3 S-adenosyl-L-methionine = trimethylarsine + 3 [thioredoxin]-disulfide + 3 glutathione + 3 S-adenosyl-L-homocysteine + 3 H(+)</text>
        <dbReference type="Rhea" id="RHEA:69432"/>
        <dbReference type="Rhea" id="RHEA-COMP:10698"/>
        <dbReference type="Rhea" id="RHEA-COMP:10700"/>
        <dbReference type="ChEBI" id="CHEBI:15378"/>
        <dbReference type="ChEBI" id="CHEBI:27130"/>
        <dbReference type="ChEBI" id="CHEBI:29950"/>
        <dbReference type="ChEBI" id="CHEBI:50058"/>
        <dbReference type="ChEBI" id="CHEBI:57856"/>
        <dbReference type="ChEBI" id="CHEBI:57925"/>
        <dbReference type="ChEBI" id="CHEBI:59789"/>
        <dbReference type="ChEBI" id="CHEBI:183640"/>
        <dbReference type="EC" id="2.1.1.137"/>
    </reaction>
</comment>
<dbReference type="PANTHER" id="PTHR43675">
    <property type="entry name" value="ARSENITE METHYLTRANSFERASE"/>
    <property type="match status" value="1"/>
</dbReference>
<dbReference type="OrthoDB" id="9772751at2"/>
<organism evidence="10 11">
    <name type="scientific">Sulfuricella denitrificans (strain DSM 22764 / NBRC 105220 / skB26)</name>
    <dbReference type="NCBI Taxonomy" id="1163617"/>
    <lineage>
        <taxon>Bacteria</taxon>
        <taxon>Pseudomonadati</taxon>
        <taxon>Pseudomonadota</taxon>
        <taxon>Betaproteobacteria</taxon>
        <taxon>Nitrosomonadales</taxon>
        <taxon>Sulfuricellaceae</taxon>
        <taxon>Sulfuricella</taxon>
    </lineage>
</organism>
<comment type="catalytic activity">
    <reaction evidence="6">
        <text>arsenic triglutathione + [thioredoxin]-dithiol + S-adenosyl-L-methionine + 2 H2O = methylarsonous acid + [thioredoxin]-disulfide + 3 glutathione + S-adenosyl-L-homocysteine + H(+)</text>
        <dbReference type="Rhea" id="RHEA:69460"/>
        <dbReference type="Rhea" id="RHEA-COMP:10698"/>
        <dbReference type="Rhea" id="RHEA-COMP:10700"/>
        <dbReference type="ChEBI" id="CHEBI:15377"/>
        <dbReference type="ChEBI" id="CHEBI:15378"/>
        <dbReference type="ChEBI" id="CHEBI:17826"/>
        <dbReference type="ChEBI" id="CHEBI:29950"/>
        <dbReference type="ChEBI" id="CHEBI:50058"/>
        <dbReference type="ChEBI" id="CHEBI:57856"/>
        <dbReference type="ChEBI" id="CHEBI:57925"/>
        <dbReference type="ChEBI" id="CHEBI:59789"/>
        <dbReference type="ChEBI" id="CHEBI:183640"/>
        <dbReference type="EC" id="2.1.1.137"/>
    </reaction>
</comment>